<dbReference type="PANTHER" id="PTHR42703:SF1">
    <property type="entry name" value="NA(+)_H(+) ANTIPORTER SUBUNIT D1"/>
    <property type="match status" value="1"/>
</dbReference>
<evidence type="ECO:0000256" key="7">
    <source>
        <dbReference type="RuleBase" id="RU000320"/>
    </source>
</evidence>
<comment type="subcellular location">
    <subcellularLocation>
        <location evidence="1">Cell membrane</location>
        <topology evidence="1">Multi-pass membrane protein</topology>
    </subcellularLocation>
    <subcellularLocation>
        <location evidence="7">Membrane</location>
        <topology evidence="7">Multi-pass membrane protein</topology>
    </subcellularLocation>
</comment>
<evidence type="ECO:0000256" key="2">
    <source>
        <dbReference type="ARBA" id="ARBA00005346"/>
    </source>
</evidence>
<comment type="caution">
    <text evidence="11">The sequence shown here is derived from an EMBL/GenBank/DDBJ whole genome shotgun (WGS) entry which is preliminary data.</text>
</comment>
<sequence length="489" mass="51432">MNAWLPLATIGTSLFAALVIFLLPERRVRTRTVLNLGAALAKLTLVGVMLWGVAGGESYEARLRLVPGLDLLLRVDALSLLFVTLSVGLWLLTTIYAISYLGKGPNLSRFFGFFSLCVAATTGVALAGTLVTFFIFYELLTLATWPLVVHKGDAASLAAGRRYLAYTMSGSALLLAGIVGLEGQTGPIEFVRQGSLHEGDAQSLRWIFALMVGGLGVKAALVPLHGWLPAAMVAPAPVSALLHAVAVVKAGAFGIVRVIYDVFGIDLVERLGLGLPLAVLASVTILWGSVRALQQADIKRRLAFSTVSQVSYIVLGAALFGPYATVGGLVHLVHQGLMKITLFFCAGVLAERIGVTQVQQLDGAGRRMPLTMVAFSIGALGMIGVPPVAGFVSKWYLGIGGLQAGQPWVIAVLAASSLLNAAYFLPLLHRVWFCPSVEDTPPRAETGALGMVGPALATAIASLGAGALAGTPWSPLAWARLIVERTYSP</sequence>
<organism evidence="11 12">
    <name type="scientific">Ramlibacter aurantiacus</name>
    <dbReference type="NCBI Taxonomy" id="2801330"/>
    <lineage>
        <taxon>Bacteria</taxon>
        <taxon>Pseudomonadati</taxon>
        <taxon>Pseudomonadota</taxon>
        <taxon>Betaproteobacteria</taxon>
        <taxon>Burkholderiales</taxon>
        <taxon>Comamonadaceae</taxon>
        <taxon>Ramlibacter</taxon>
    </lineage>
</organism>
<dbReference type="InterPro" id="IPR050586">
    <property type="entry name" value="CPA3_Na-H_Antiporter_D"/>
</dbReference>
<keyword evidence="6 8" id="KW-0472">Membrane</keyword>
<evidence type="ECO:0000256" key="3">
    <source>
        <dbReference type="ARBA" id="ARBA00022475"/>
    </source>
</evidence>
<dbReference type="GO" id="GO:0005886">
    <property type="term" value="C:plasma membrane"/>
    <property type="evidence" value="ECO:0007669"/>
    <property type="project" value="UniProtKB-SubCell"/>
</dbReference>
<feature type="transmembrane region" description="Helical" evidence="8">
    <location>
        <begin position="240"/>
        <end position="259"/>
    </location>
</feature>
<reference evidence="11" key="1">
    <citation type="submission" date="2021-01" db="EMBL/GenBank/DDBJ databases">
        <title>Ramlibacter sp. strain AW1 16S ribosomal RNA gene Genome sequencing and assembly.</title>
        <authorList>
            <person name="Kang M."/>
        </authorList>
    </citation>
    <scope>NUCLEOTIDE SEQUENCE</scope>
    <source>
        <strain evidence="11">AW1</strain>
    </source>
</reference>
<keyword evidence="4 7" id="KW-0812">Transmembrane</keyword>
<dbReference type="PRINTS" id="PR01434">
    <property type="entry name" value="NADHDHGNASE5"/>
</dbReference>
<feature type="transmembrane region" description="Helical" evidence="8">
    <location>
        <begin position="408"/>
        <end position="428"/>
    </location>
</feature>
<evidence type="ECO:0000256" key="5">
    <source>
        <dbReference type="ARBA" id="ARBA00022989"/>
    </source>
</evidence>
<evidence type="ECO:0000256" key="1">
    <source>
        <dbReference type="ARBA" id="ARBA00004651"/>
    </source>
</evidence>
<gene>
    <name evidence="11" type="ORF">JI739_08025</name>
</gene>
<feature type="transmembrane region" description="Helical" evidence="8">
    <location>
        <begin position="110"/>
        <end position="137"/>
    </location>
</feature>
<comment type="similarity">
    <text evidence="2">Belongs to the CPA3 antiporters (TC 2.A.63) subunit D family.</text>
</comment>
<dbReference type="RefSeq" id="WP_201683375.1">
    <property type="nucleotide sequence ID" value="NZ_JAEQNA010000002.1"/>
</dbReference>
<name>A0A936ZN03_9BURK</name>
<proteinExistence type="inferred from homology"/>
<dbReference type="AlphaFoldDB" id="A0A936ZN03"/>
<feature type="transmembrane region" description="Helical" evidence="8">
    <location>
        <begin position="204"/>
        <end position="228"/>
    </location>
</feature>
<dbReference type="Pfam" id="PF00361">
    <property type="entry name" value="Proton_antipo_M"/>
    <property type="match status" value="1"/>
</dbReference>
<keyword evidence="3" id="KW-1003">Cell membrane</keyword>
<feature type="domain" description="NADH:quinone oxidoreductase/Mrp antiporter transmembrane" evidence="9">
    <location>
        <begin position="127"/>
        <end position="417"/>
    </location>
</feature>
<feature type="transmembrane region" description="Helical" evidence="8">
    <location>
        <begin position="448"/>
        <end position="470"/>
    </location>
</feature>
<evidence type="ECO:0000256" key="8">
    <source>
        <dbReference type="SAM" id="Phobius"/>
    </source>
</evidence>
<evidence type="ECO:0000256" key="4">
    <source>
        <dbReference type="ARBA" id="ARBA00022692"/>
    </source>
</evidence>
<keyword evidence="12" id="KW-1185">Reference proteome</keyword>
<feature type="transmembrane region" description="Helical" evidence="8">
    <location>
        <begin position="77"/>
        <end position="98"/>
    </location>
</feature>
<evidence type="ECO:0000313" key="12">
    <source>
        <dbReference type="Proteomes" id="UP000613011"/>
    </source>
</evidence>
<dbReference type="EMBL" id="JAEQNA010000002">
    <property type="protein sequence ID" value="MBL0420288.1"/>
    <property type="molecule type" value="Genomic_DNA"/>
</dbReference>
<evidence type="ECO:0008006" key="13">
    <source>
        <dbReference type="Google" id="ProtNLM"/>
    </source>
</evidence>
<evidence type="ECO:0000259" key="10">
    <source>
        <dbReference type="Pfam" id="PF00662"/>
    </source>
</evidence>
<evidence type="ECO:0000313" key="11">
    <source>
        <dbReference type="EMBL" id="MBL0420288.1"/>
    </source>
</evidence>
<dbReference type="Proteomes" id="UP000613011">
    <property type="component" value="Unassembled WGS sequence"/>
</dbReference>
<feature type="domain" description="NADH-Ubiquinone oxidoreductase (complex I) chain 5 N-terminal" evidence="10">
    <location>
        <begin position="70"/>
        <end position="111"/>
    </location>
</feature>
<feature type="transmembrane region" description="Helical" evidence="8">
    <location>
        <begin position="271"/>
        <end position="290"/>
    </location>
</feature>
<feature type="transmembrane region" description="Helical" evidence="8">
    <location>
        <begin position="370"/>
        <end position="396"/>
    </location>
</feature>
<dbReference type="Pfam" id="PF00662">
    <property type="entry name" value="Proton_antipo_N"/>
    <property type="match status" value="1"/>
</dbReference>
<accession>A0A936ZN03</accession>
<keyword evidence="5 8" id="KW-1133">Transmembrane helix</keyword>
<dbReference type="InterPro" id="IPR001750">
    <property type="entry name" value="ND/Mrp_TM"/>
</dbReference>
<feature type="transmembrane region" description="Helical" evidence="8">
    <location>
        <begin position="310"/>
        <end position="333"/>
    </location>
</feature>
<dbReference type="InterPro" id="IPR001516">
    <property type="entry name" value="Proton_antipo_N"/>
</dbReference>
<dbReference type="PANTHER" id="PTHR42703">
    <property type="entry name" value="NADH DEHYDROGENASE"/>
    <property type="match status" value="1"/>
</dbReference>
<protein>
    <recommendedName>
        <fullName evidence="13">Proton-conducting membrane transporter</fullName>
    </recommendedName>
</protein>
<evidence type="ECO:0000259" key="9">
    <source>
        <dbReference type="Pfam" id="PF00361"/>
    </source>
</evidence>
<feature type="transmembrane region" description="Helical" evidence="8">
    <location>
        <begin position="6"/>
        <end position="24"/>
    </location>
</feature>
<feature type="transmembrane region" description="Helical" evidence="8">
    <location>
        <begin position="36"/>
        <end position="54"/>
    </location>
</feature>
<evidence type="ECO:0000256" key="6">
    <source>
        <dbReference type="ARBA" id="ARBA00023136"/>
    </source>
</evidence>